<name>A0A9D4GRA7_DREPO</name>
<evidence type="ECO:0000313" key="2">
    <source>
        <dbReference type="Proteomes" id="UP000828390"/>
    </source>
</evidence>
<evidence type="ECO:0000313" key="1">
    <source>
        <dbReference type="EMBL" id="KAH3820109.1"/>
    </source>
</evidence>
<protein>
    <submittedName>
        <fullName evidence="1">Uncharacterized protein</fullName>
    </submittedName>
</protein>
<reference evidence="1" key="1">
    <citation type="journal article" date="2019" name="bioRxiv">
        <title>The Genome of the Zebra Mussel, Dreissena polymorpha: A Resource for Invasive Species Research.</title>
        <authorList>
            <person name="McCartney M.A."/>
            <person name="Auch B."/>
            <person name="Kono T."/>
            <person name="Mallez S."/>
            <person name="Zhang Y."/>
            <person name="Obille A."/>
            <person name="Becker A."/>
            <person name="Abrahante J.E."/>
            <person name="Garbe J."/>
            <person name="Badalamenti J.P."/>
            <person name="Herman A."/>
            <person name="Mangelson H."/>
            <person name="Liachko I."/>
            <person name="Sullivan S."/>
            <person name="Sone E.D."/>
            <person name="Koren S."/>
            <person name="Silverstein K.A.T."/>
            <person name="Beckman K.B."/>
            <person name="Gohl D.M."/>
        </authorList>
    </citation>
    <scope>NUCLEOTIDE SEQUENCE</scope>
    <source>
        <strain evidence="1">Duluth1</strain>
        <tissue evidence="1">Whole animal</tissue>
    </source>
</reference>
<dbReference type="Proteomes" id="UP000828390">
    <property type="component" value="Unassembled WGS sequence"/>
</dbReference>
<keyword evidence="2" id="KW-1185">Reference proteome</keyword>
<comment type="caution">
    <text evidence="1">The sequence shown here is derived from an EMBL/GenBank/DDBJ whole genome shotgun (WGS) entry which is preliminary data.</text>
</comment>
<organism evidence="1 2">
    <name type="scientific">Dreissena polymorpha</name>
    <name type="common">Zebra mussel</name>
    <name type="synonym">Mytilus polymorpha</name>
    <dbReference type="NCBI Taxonomy" id="45954"/>
    <lineage>
        <taxon>Eukaryota</taxon>
        <taxon>Metazoa</taxon>
        <taxon>Spiralia</taxon>
        <taxon>Lophotrochozoa</taxon>
        <taxon>Mollusca</taxon>
        <taxon>Bivalvia</taxon>
        <taxon>Autobranchia</taxon>
        <taxon>Heteroconchia</taxon>
        <taxon>Euheterodonta</taxon>
        <taxon>Imparidentia</taxon>
        <taxon>Neoheterodontei</taxon>
        <taxon>Myida</taxon>
        <taxon>Dreissenoidea</taxon>
        <taxon>Dreissenidae</taxon>
        <taxon>Dreissena</taxon>
    </lineage>
</organism>
<sequence>MPWVRSPIGAPYVHNNGDEANTNCDSERGCELPNGFKEPLVKRSTLQQSVNVACCSGHVWT</sequence>
<reference evidence="1" key="2">
    <citation type="submission" date="2020-11" db="EMBL/GenBank/DDBJ databases">
        <authorList>
            <person name="McCartney M.A."/>
            <person name="Auch B."/>
            <person name="Kono T."/>
            <person name="Mallez S."/>
            <person name="Becker A."/>
            <person name="Gohl D.M."/>
            <person name="Silverstein K.A.T."/>
            <person name="Koren S."/>
            <person name="Bechman K.B."/>
            <person name="Herman A."/>
            <person name="Abrahante J.E."/>
            <person name="Garbe J."/>
        </authorList>
    </citation>
    <scope>NUCLEOTIDE SEQUENCE</scope>
    <source>
        <strain evidence="1">Duluth1</strain>
        <tissue evidence="1">Whole animal</tissue>
    </source>
</reference>
<proteinExistence type="predicted"/>
<accession>A0A9D4GRA7</accession>
<dbReference type="AlphaFoldDB" id="A0A9D4GRA7"/>
<dbReference type="EMBL" id="JAIWYP010000005">
    <property type="protein sequence ID" value="KAH3820109.1"/>
    <property type="molecule type" value="Genomic_DNA"/>
</dbReference>
<gene>
    <name evidence="1" type="ORF">DPMN_121853</name>
</gene>